<dbReference type="Pfam" id="PF11027">
    <property type="entry name" value="DUF2615"/>
    <property type="match status" value="1"/>
</dbReference>
<gene>
    <name evidence="1" type="ORF">FL82_15270</name>
</gene>
<organism evidence="1 2">
    <name type="scientific">Caenorhabditis remanei</name>
    <name type="common">Caenorhabditis vulgaris</name>
    <dbReference type="NCBI Taxonomy" id="31234"/>
    <lineage>
        <taxon>Eukaryota</taxon>
        <taxon>Metazoa</taxon>
        <taxon>Ecdysozoa</taxon>
        <taxon>Nematoda</taxon>
        <taxon>Chromadorea</taxon>
        <taxon>Rhabditida</taxon>
        <taxon>Rhabditina</taxon>
        <taxon>Rhabditomorpha</taxon>
        <taxon>Rhabditoidea</taxon>
        <taxon>Rhabditidae</taxon>
        <taxon>Peloderinae</taxon>
        <taxon>Caenorhabditis</taxon>
    </lineage>
</organism>
<sequence length="103" mass="11199">MSDPCECFFDHESAMQRLLAMLRNSQADCTDTGCDNDGLSREGGNPMILWTLLWTFMAMALYVMRPNSMRSGGRTPEDAAIEKPSGSAGNDDNTPPPPPPSAM</sequence>
<dbReference type="eggNOG" id="ENOG502S7T0">
    <property type="taxonomic scope" value="Eukaryota"/>
</dbReference>
<proteinExistence type="predicted"/>
<dbReference type="Proteomes" id="UP000216624">
    <property type="component" value="Unassembled WGS sequence"/>
</dbReference>
<evidence type="ECO:0000313" key="2">
    <source>
        <dbReference type="Proteomes" id="UP000216624"/>
    </source>
</evidence>
<keyword evidence="2" id="KW-1185">Reference proteome</keyword>
<dbReference type="OMA" id="ACTDTEC"/>
<dbReference type="PANTHER" id="PTHR31019">
    <property type="entry name" value="SMALL INTEGRAL MEMBRANE PROTEIN 14"/>
    <property type="match status" value="1"/>
</dbReference>
<evidence type="ECO:0000313" key="1">
    <source>
        <dbReference type="EMBL" id="OZF86130.1"/>
    </source>
</evidence>
<reference evidence="1" key="1">
    <citation type="submission" date="2017-08" db="EMBL/GenBank/DDBJ databases">
        <authorList>
            <person name="de Groot N.N."/>
        </authorList>
    </citation>
    <scope>NUCLEOTIDE SEQUENCE [LARGE SCALE GENOMIC DNA]</scope>
    <source>
        <strain evidence="1">PX439</strain>
    </source>
</reference>
<comment type="caution">
    <text evidence="1">The sequence shown here is derived from an EMBL/GenBank/DDBJ whole genome shotgun (WGS) entry which is preliminary data.</text>
</comment>
<dbReference type="OrthoDB" id="10054061at2759"/>
<dbReference type="GO" id="GO:0005783">
    <property type="term" value="C:endoplasmic reticulum"/>
    <property type="evidence" value="ECO:0007669"/>
    <property type="project" value="TreeGrafter"/>
</dbReference>
<dbReference type="STRING" id="31234.E3LTB6"/>
<dbReference type="EMBL" id="NMWX01000102">
    <property type="protein sequence ID" value="OZF86130.1"/>
    <property type="molecule type" value="Genomic_DNA"/>
</dbReference>
<feature type="non-terminal residue" evidence="1">
    <location>
        <position position="1"/>
    </location>
</feature>
<protein>
    <submittedName>
        <fullName evidence="1">Uncharacterized protein</fullName>
    </submittedName>
</protein>
<name>A0A260ZK80_CAERE</name>
<dbReference type="InterPro" id="IPR020309">
    <property type="entry name" value="Smim-14"/>
</dbReference>
<dbReference type="PANTHER" id="PTHR31019:SF1">
    <property type="entry name" value="SMALL INTEGRAL MEMBRANE PROTEIN 14"/>
    <property type="match status" value="1"/>
</dbReference>
<accession>A0A260ZK80</accession>
<dbReference type="CTD" id="9825548"/>
<dbReference type="KEGG" id="crq:GCK72_009683"/>
<dbReference type="HOGENOM" id="CLU_152284_0_1_1"/>